<evidence type="ECO:0000256" key="1">
    <source>
        <dbReference type="SAM" id="Phobius"/>
    </source>
</evidence>
<dbReference type="EMBL" id="JRAI01000082">
    <property type="protein sequence ID" value="KGN83801.1"/>
    <property type="molecule type" value="Genomic_DNA"/>
</dbReference>
<name>A0A0A2EY41_9PORP</name>
<feature type="transmembrane region" description="Helical" evidence="1">
    <location>
        <begin position="12"/>
        <end position="30"/>
    </location>
</feature>
<evidence type="ECO:0000313" key="3">
    <source>
        <dbReference type="Proteomes" id="UP000030130"/>
    </source>
</evidence>
<feature type="transmembrane region" description="Helical" evidence="1">
    <location>
        <begin position="36"/>
        <end position="55"/>
    </location>
</feature>
<dbReference type="OrthoDB" id="1094086at2"/>
<keyword evidence="1" id="KW-1133">Transmembrane helix</keyword>
<sequence>MPRRKPLSNSQIICIALLWILLVIYAIGAGRPSGQLFFGIIASGIVVFVTIYKDIRRRGK</sequence>
<comment type="caution">
    <text evidence="2">The sequence shown here is derived from an EMBL/GenBank/DDBJ whole genome shotgun (WGS) entry which is preliminary data.</text>
</comment>
<protein>
    <submittedName>
        <fullName evidence="2">Uncharacterized protein</fullName>
    </submittedName>
</protein>
<reference evidence="2 3" key="1">
    <citation type="submission" date="2014-08" db="EMBL/GenBank/DDBJ databases">
        <title>Porphyromonas gulae strain:COT-052_OH1451 Genome sequencing.</title>
        <authorList>
            <person name="Wallis C."/>
            <person name="Deusch O."/>
            <person name="O'Flynn C."/>
            <person name="Davis I."/>
            <person name="Jospin G."/>
            <person name="Darling A.E."/>
            <person name="Coil D.A."/>
            <person name="Alexiev A."/>
            <person name="Horsfall A."/>
            <person name="Kirkwood N."/>
            <person name="Harris S."/>
            <person name="Eisen J.A."/>
        </authorList>
    </citation>
    <scope>NUCLEOTIDE SEQUENCE [LARGE SCALE GENOMIC DNA]</scope>
    <source>
        <strain evidence="3">COT-052 OH1451</strain>
    </source>
</reference>
<organism evidence="2 3">
    <name type="scientific">Porphyromonas gulae</name>
    <dbReference type="NCBI Taxonomy" id="111105"/>
    <lineage>
        <taxon>Bacteria</taxon>
        <taxon>Pseudomonadati</taxon>
        <taxon>Bacteroidota</taxon>
        <taxon>Bacteroidia</taxon>
        <taxon>Bacteroidales</taxon>
        <taxon>Porphyromonadaceae</taxon>
        <taxon>Porphyromonas</taxon>
    </lineage>
</organism>
<dbReference type="STRING" id="111105.HR09_02165"/>
<gene>
    <name evidence="2" type="ORF">HR08_10090</name>
</gene>
<proteinExistence type="predicted"/>
<dbReference type="Proteomes" id="UP000030130">
    <property type="component" value="Unassembled WGS sequence"/>
</dbReference>
<keyword evidence="1" id="KW-0812">Transmembrane</keyword>
<keyword evidence="1" id="KW-0472">Membrane</keyword>
<dbReference type="RefSeq" id="WP_039422135.1">
    <property type="nucleotide sequence ID" value="NZ_JASBZW010000024.1"/>
</dbReference>
<evidence type="ECO:0000313" key="2">
    <source>
        <dbReference type="EMBL" id="KGN83801.1"/>
    </source>
</evidence>
<accession>A0A0A2EY41</accession>
<dbReference type="AlphaFoldDB" id="A0A0A2EY41"/>